<dbReference type="Proteomes" id="UP001146019">
    <property type="component" value="Unassembled WGS sequence"/>
</dbReference>
<dbReference type="AlphaFoldDB" id="A0A9X3DSP3"/>
<evidence type="ECO:0008006" key="4">
    <source>
        <dbReference type="Google" id="ProtNLM"/>
    </source>
</evidence>
<evidence type="ECO:0000313" key="2">
    <source>
        <dbReference type="EMBL" id="MCX5467112.1"/>
    </source>
</evidence>
<dbReference type="PROSITE" id="PS51257">
    <property type="entry name" value="PROKAR_LIPOPROTEIN"/>
    <property type="match status" value="1"/>
</dbReference>
<accession>A0A9X3DSP3</accession>
<dbReference type="EMBL" id="JAPKMY010000002">
    <property type="protein sequence ID" value="MCX5467112.1"/>
    <property type="molecule type" value="Genomic_DNA"/>
</dbReference>
<evidence type="ECO:0000256" key="1">
    <source>
        <dbReference type="SAM" id="SignalP"/>
    </source>
</evidence>
<keyword evidence="3" id="KW-1185">Reference proteome</keyword>
<feature type="signal peptide" evidence="1">
    <location>
        <begin position="1"/>
        <end position="19"/>
    </location>
</feature>
<feature type="chain" id="PRO_5040874145" description="DUF2057 domain-containing protein" evidence="1">
    <location>
        <begin position="20"/>
        <end position="195"/>
    </location>
</feature>
<keyword evidence="1" id="KW-0732">Signal</keyword>
<protein>
    <recommendedName>
        <fullName evidence="4">DUF2057 domain-containing protein</fullName>
    </recommendedName>
</protein>
<sequence>MSKIIASSILLMFSCAAFANDYSNITLEVLGYDLNTNHIYVVENSKSYSIPKVYYYSLNEKKYDLPKYDERFTAINDQVKFEQTLAKIQPQLKPLKALDLGNFKLNLVEQKQSSQQDSTPLTSVYSSIFTVQDSQNQSKVMNLTSYSPDIKLKQAFELPRNQGALITFESLSLPFDEGYTREEAIILFPNRQLPQ</sequence>
<dbReference type="RefSeq" id="WP_266129520.1">
    <property type="nucleotide sequence ID" value="NZ_JAPKMY010000002.1"/>
</dbReference>
<comment type="caution">
    <text evidence="2">The sequence shown here is derived from an EMBL/GenBank/DDBJ whole genome shotgun (WGS) entry which is preliminary data.</text>
</comment>
<name>A0A9X3DSP3_9GAMM</name>
<gene>
    <name evidence="2" type="ORF">OSH00_05065</name>
</gene>
<organism evidence="2 3">
    <name type="scientific">Acinetobacter nematophilus</name>
    <dbReference type="NCBI Taxonomy" id="2994642"/>
    <lineage>
        <taxon>Bacteria</taxon>
        <taxon>Pseudomonadati</taxon>
        <taxon>Pseudomonadota</taxon>
        <taxon>Gammaproteobacteria</taxon>
        <taxon>Moraxellales</taxon>
        <taxon>Moraxellaceae</taxon>
        <taxon>Acinetobacter</taxon>
    </lineage>
</organism>
<reference evidence="2" key="1">
    <citation type="submission" date="2022-11" db="EMBL/GenBank/DDBJ databases">
        <title>Biodiversity and phylogenetic relationships of bacteria.</title>
        <authorList>
            <person name="Machado R.A.R."/>
            <person name="Bhat A."/>
            <person name="Loulou A."/>
            <person name="Kallel S."/>
        </authorList>
    </citation>
    <scope>NUCLEOTIDE SEQUENCE</scope>
    <source>
        <strain evidence="2">A-IN1</strain>
    </source>
</reference>
<evidence type="ECO:0000313" key="3">
    <source>
        <dbReference type="Proteomes" id="UP001146019"/>
    </source>
</evidence>
<proteinExistence type="predicted"/>